<name>A0A4Z2GR60_9TELE</name>
<dbReference type="EMBL" id="SRLO01000447">
    <property type="protein sequence ID" value="TNN55730.1"/>
    <property type="molecule type" value="Genomic_DNA"/>
</dbReference>
<evidence type="ECO:0000256" key="1">
    <source>
        <dbReference type="SAM" id="MobiDB-lite"/>
    </source>
</evidence>
<evidence type="ECO:0000313" key="2">
    <source>
        <dbReference type="EMBL" id="TNN55730.1"/>
    </source>
</evidence>
<feature type="region of interest" description="Disordered" evidence="1">
    <location>
        <begin position="97"/>
        <end position="117"/>
    </location>
</feature>
<feature type="compositionally biased region" description="Basic and acidic residues" evidence="1">
    <location>
        <begin position="29"/>
        <end position="41"/>
    </location>
</feature>
<sequence>MEEDEESFKVPRLKRKCGEDGENSQAKKVTADRRDSRGAEFDQKRHVELEDYFPDRDKLFTSAGYYTTKKRRKPFTNREFCRLKKFLYDLRKVMDAEREEKKAEEEEPGASGPHCTS</sequence>
<comment type="caution">
    <text evidence="2">The sequence shown here is derived from an EMBL/GenBank/DDBJ whole genome shotgun (WGS) entry which is preliminary data.</text>
</comment>
<protein>
    <submittedName>
        <fullName evidence="2">Uncharacterized protein</fullName>
    </submittedName>
</protein>
<organism evidence="2 3">
    <name type="scientific">Liparis tanakae</name>
    <name type="common">Tanaka's snailfish</name>
    <dbReference type="NCBI Taxonomy" id="230148"/>
    <lineage>
        <taxon>Eukaryota</taxon>
        <taxon>Metazoa</taxon>
        <taxon>Chordata</taxon>
        <taxon>Craniata</taxon>
        <taxon>Vertebrata</taxon>
        <taxon>Euteleostomi</taxon>
        <taxon>Actinopterygii</taxon>
        <taxon>Neopterygii</taxon>
        <taxon>Teleostei</taxon>
        <taxon>Neoteleostei</taxon>
        <taxon>Acanthomorphata</taxon>
        <taxon>Eupercaria</taxon>
        <taxon>Perciformes</taxon>
        <taxon>Cottioidei</taxon>
        <taxon>Cottales</taxon>
        <taxon>Liparidae</taxon>
        <taxon>Liparis</taxon>
    </lineage>
</organism>
<accession>A0A4Z2GR60</accession>
<dbReference type="AlphaFoldDB" id="A0A4Z2GR60"/>
<evidence type="ECO:0000313" key="3">
    <source>
        <dbReference type="Proteomes" id="UP000314294"/>
    </source>
</evidence>
<dbReference type="Proteomes" id="UP000314294">
    <property type="component" value="Unassembled WGS sequence"/>
</dbReference>
<gene>
    <name evidence="2" type="ORF">EYF80_034030</name>
</gene>
<proteinExistence type="predicted"/>
<reference evidence="2 3" key="1">
    <citation type="submission" date="2019-03" db="EMBL/GenBank/DDBJ databases">
        <title>First draft genome of Liparis tanakae, snailfish: a comprehensive survey of snailfish specific genes.</title>
        <authorList>
            <person name="Kim W."/>
            <person name="Song I."/>
            <person name="Jeong J.-H."/>
            <person name="Kim D."/>
            <person name="Kim S."/>
            <person name="Ryu S."/>
            <person name="Song J.Y."/>
            <person name="Lee S.K."/>
        </authorList>
    </citation>
    <scope>NUCLEOTIDE SEQUENCE [LARGE SCALE GENOMIC DNA]</scope>
    <source>
        <tissue evidence="2">Muscle</tissue>
    </source>
</reference>
<feature type="region of interest" description="Disordered" evidence="1">
    <location>
        <begin position="1"/>
        <end position="41"/>
    </location>
</feature>
<keyword evidence="3" id="KW-1185">Reference proteome</keyword>